<proteinExistence type="predicted"/>
<evidence type="ECO:0000313" key="3">
    <source>
        <dbReference type="Proteomes" id="UP000054843"/>
    </source>
</evidence>
<dbReference type="EMBL" id="JYDO01000011">
    <property type="protein sequence ID" value="KRZ78639.1"/>
    <property type="molecule type" value="Genomic_DNA"/>
</dbReference>
<dbReference type="Proteomes" id="UP000054843">
    <property type="component" value="Unassembled WGS sequence"/>
</dbReference>
<dbReference type="InterPro" id="IPR009003">
    <property type="entry name" value="Peptidase_S1_PA"/>
</dbReference>
<dbReference type="InterPro" id="IPR043504">
    <property type="entry name" value="Peptidase_S1_PA_chymotrypsin"/>
</dbReference>
<evidence type="ECO:0008006" key="4">
    <source>
        <dbReference type="Google" id="ProtNLM"/>
    </source>
</evidence>
<keyword evidence="3" id="KW-1185">Reference proteome</keyword>
<dbReference type="AlphaFoldDB" id="A0A0V1N422"/>
<gene>
    <name evidence="2" type="ORF">T10_12732</name>
</gene>
<sequence length="421" mass="48743">MGTWEGESERECERDLLTFLSLRRASDSVSETQLPRVQFQRNIRMLFFIYFVFLNYVLQPIFSADCGVQATSNSLYKHLVVILPERHPDEKQCLGTILHLQHNDTYSDTILTSKSCLKSKELKSTVVVSLFDFSKTDTLKGIHIVRSIFPKTLGHLASKAQSTINSPVNMNRNYALLKLKNPIMYDREKHSVCLPQESEVNFPISRYCYLPTVYKNGRIGSPIKVAVHSKEIDANYSSENYQQMDLIVEAKSIFNNRKRNHQGEFIMIGMPMLCIDAEKYFDVDKYFQYGIFDQQKTILKRDLSKLIYVFTSLFNVLNHIMFVVSTKEFHHGYPGHYISPQHSWYVHSGGRECRISTNTCRFYSYTPLMSYNPTQLPESCKGYHGPSTDFSSFMHYVFTQILRYSHAVLDCASIKADILLF</sequence>
<comment type="caution">
    <text evidence="2">The sequence shown here is derived from an EMBL/GenBank/DDBJ whole genome shotgun (WGS) entry which is preliminary data.</text>
</comment>
<accession>A0A0V1N422</accession>
<name>A0A0V1N422_9BILA</name>
<keyword evidence="1" id="KW-0812">Transmembrane</keyword>
<protein>
    <recommendedName>
        <fullName evidence="4">Peptidase S1 domain-containing protein</fullName>
    </recommendedName>
</protein>
<keyword evidence="1" id="KW-1133">Transmembrane helix</keyword>
<dbReference type="Gene3D" id="2.40.10.10">
    <property type="entry name" value="Trypsin-like serine proteases"/>
    <property type="match status" value="1"/>
</dbReference>
<organism evidence="2 3">
    <name type="scientific">Trichinella papuae</name>
    <dbReference type="NCBI Taxonomy" id="268474"/>
    <lineage>
        <taxon>Eukaryota</taxon>
        <taxon>Metazoa</taxon>
        <taxon>Ecdysozoa</taxon>
        <taxon>Nematoda</taxon>
        <taxon>Enoplea</taxon>
        <taxon>Dorylaimia</taxon>
        <taxon>Trichinellida</taxon>
        <taxon>Trichinellidae</taxon>
        <taxon>Trichinella</taxon>
    </lineage>
</organism>
<dbReference type="SUPFAM" id="SSF50494">
    <property type="entry name" value="Trypsin-like serine proteases"/>
    <property type="match status" value="1"/>
</dbReference>
<keyword evidence="1" id="KW-0472">Membrane</keyword>
<reference evidence="2 3" key="1">
    <citation type="submission" date="2015-01" db="EMBL/GenBank/DDBJ databases">
        <title>Evolution of Trichinella species and genotypes.</title>
        <authorList>
            <person name="Korhonen P.K."/>
            <person name="Edoardo P."/>
            <person name="Giuseppe L.R."/>
            <person name="Gasser R.B."/>
        </authorList>
    </citation>
    <scope>NUCLEOTIDE SEQUENCE [LARGE SCALE GENOMIC DNA]</scope>
    <source>
        <strain evidence="2">ISS1980</strain>
    </source>
</reference>
<evidence type="ECO:0000256" key="1">
    <source>
        <dbReference type="SAM" id="Phobius"/>
    </source>
</evidence>
<feature type="transmembrane region" description="Helical" evidence="1">
    <location>
        <begin position="43"/>
        <end position="62"/>
    </location>
</feature>
<evidence type="ECO:0000313" key="2">
    <source>
        <dbReference type="EMBL" id="KRZ78639.1"/>
    </source>
</evidence>
<dbReference type="OrthoDB" id="5917004at2759"/>